<dbReference type="Proteomes" id="UP000231702">
    <property type="component" value="Unassembled WGS sequence"/>
</dbReference>
<comment type="similarity">
    <text evidence="2">Belongs to the virb1 family.</text>
</comment>
<evidence type="ECO:0000256" key="2">
    <source>
        <dbReference type="ARBA" id="ARBA00009387"/>
    </source>
</evidence>
<dbReference type="InterPro" id="IPR008258">
    <property type="entry name" value="Transglycosylase_SLT_dom_1"/>
</dbReference>
<dbReference type="EMBL" id="OBEA01000004">
    <property type="protein sequence ID" value="SNY52182.1"/>
    <property type="molecule type" value="Genomic_DNA"/>
</dbReference>
<dbReference type="SUPFAM" id="SSF53955">
    <property type="entry name" value="Lysozyme-like"/>
    <property type="match status" value="1"/>
</dbReference>
<feature type="signal peptide" evidence="3">
    <location>
        <begin position="1"/>
        <end position="27"/>
    </location>
</feature>
<reference evidence="6 7" key="1">
    <citation type="submission" date="2017-09" db="EMBL/GenBank/DDBJ databases">
        <authorList>
            <person name="Ehlers B."/>
            <person name="Leendertz F.H."/>
        </authorList>
    </citation>
    <scope>NUCLEOTIDE SEQUENCE [LARGE SCALE GENOMIC DNA]</scope>
    <source>
        <strain evidence="6 7">CGMCC 1.12662</strain>
    </source>
</reference>
<name>A0A285IW23_9RHOB</name>
<dbReference type="AlphaFoldDB" id="A0A285IW23"/>
<dbReference type="PANTHER" id="PTHR37423">
    <property type="entry name" value="SOLUBLE LYTIC MUREIN TRANSGLYCOSYLASE-RELATED"/>
    <property type="match status" value="1"/>
</dbReference>
<organism evidence="6 7">
    <name type="scientific">Pseudooceanicola antarcticus</name>
    <dbReference type="NCBI Taxonomy" id="1247613"/>
    <lineage>
        <taxon>Bacteria</taxon>
        <taxon>Pseudomonadati</taxon>
        <taxon>Pseudomonadota</taxon>
        <taxon>Alphaproteobacteria</taxon>
        <taxon>Rhodobacterales</taxon>
        <taxon>Paracoccaceae</taxon>
        <taxon>Pseudooceanicola</taxon>
    </lineage>
</organism>
<evidence type="ECO:0000256" key="1">
    <source>
        <dbReference type="ARBA" id="ARBA00007734"/>
    </source>
</evidence>
<evidence type="ECO:0000313" key="6">
    <source>
        <dbReference type="EMBL" id="SNY52182.1"/>
    </source>
</evidence>
<evidence type="ECO:0000313" key="5">
    <source>
        <dbReference type="EMBL" id="PJE25981.1"/>
    </source>
</evidence>
<dbReference type="InterPro" id="IPR023346">
    <property type="entry name" value="Lysozyme-like_dom_sf"/>
</dbReference>
<evidence type="ECO:0000259" key="4">
    <source>
        <dbReference type="Pfam" id="PF01464"/>
    </source>
</evidence>
<gene>
    <name evidence="5" type="ORF">CVM39_20000</name>
    <name evidence="6" type="ORF">SAMN06297129_2213</name>
</gene>
<evidence type="ECO:0000313" key="7">
    <source>
        <dbReference type="Proteomes" id="UP000231655"/>
    </source>
</evidence>
<dbReference type="PANTHER" id="PTHR37423:SF2">
    <property type="entry name" value="MEMBRANE-BOUND LYTIC MUREIN TRANSGLYCOSYLASE C"/>
    <property type="match status" value="1"/>
</dbReference>
<feature type="domain" description="Transglycosylase SLT" evidence="4">
    <location>
        <begin position="87"/>
        <end position="186"/>
    </location>
</feature>
<protein>
    <submittedName>
        <fullName evidence="5">Lytic transglycosylase domain-containing protein</fullName>
    </submittedName>
    <submittedName>
        <fullName evidence="6">Transglycosylase SLT domain-containing protein</fullName>
    </submittedName>
</protein>
<comment type="similarity">
    <text evidence="1">Belongs to the transglycosylase Slt family.</text>
</comment>
<proteinExistence type="inferred from homology"/>
<keyword evidence="8" id="KW-1185">Reference proteome</keyword>
<accession>A0A285IW23</accession>
<evidence type="ECO:0000256" key="3">
    <source>
        <dbReference type="SAM" id="SignalP"/>
    </source>
</evidence>
<feature type="chain" id="PRO_5011973024" evidence="3">
    <location>
        <begin position="28"/>
        <end position="200"/>
    </location>
</feature>
<keyword evidence="3" id="KW-0732">Signal</keyword>
<evidence type="ECO:0000313" key="8">
    <source>
        <dbReference type="Proteomes" id="UP000231702"/>
    </source>
</evidence>
<dbReference type="EMBL" id="PGTD01000023">
    <property type="protein sequence ID" value="PJE25981.1"/>
    <property type="molecule type" value="Genomic_DNA"/>
</dbReference>
<reference evidence="5 8" key="2">
    <citation type="journal article" date="2018" name="Int. J. Syst. Evol. Microbiol.">
        <title>Pseudooceanicola lipolyticus sp. nov., a marine alphaproteobacterium, reclassification of Oceanicola flagellatus as Pseudooceanicola flagellatus comb. nov. and emended description of the genus Pseudooceanicola.</title>
        <authorList>
            <person name="Huang M.-M."/>
            <person name="Guo L.-L."/>
            <person name="Wu Y.-H."/>
            <person name="Lai Q.-L."/>
            <person name="Shao Z.-Z."/>
            <person name="Wang C.-S."/>
            <person name="Wu M."/>
            <person name="Xu X.-W."/>
        </authorList>
    </citation>
    <scope>NUCLEOTIDE SEQUENCE [LARGE SCALE GENOMIC DNA]</scope>
    <source>
        <strain evidence="5 8">Ar-45</strain>
    </source>
</reference>
<dbReference type="Pfam" id="PF01464">
    <property type="entry name" value="SLT"/>
    <property type="match status" value="1"/>
</dbReference>
<dbReference type="OrthoDB" id="9815002at2"/>
<sequence length="200" mass="21603">MKRLLSSLQHGVGVGLCLGLLATAAEADVLASKSRKSQFGSQTRLLDRRASTQFAATVQIAPPSFHTPTMWDGVAWNGKYSGPYLDMARSAAQRNGIPEGLFLRLVQQESGWNPSAVSHKGAQGLAQLMPATARVLSVDALDPYENLDGGARYLAMQYRDFGSWPLALAAYNAGPEAVRRHRGIPPYAETKAYVKAIWGS</sequence>
<dbReference type="RefSeq" id="WP_097145964.1">
    <property type="nucleotide sequence ID" value="NZ_OBEA01000004.1"/>
</dbReference>
<dbReference type="CDD" id="cd00254">
    <property type="entry name" value="LT-like"/>
    <property type="match status" value="1"/>
</dbReference>
<dbReference type="Proteomes" id="UP000231655">
    <property type="component" value="Unassembled WGS sequence"/>
</dbReference>
<dbReference type="Gene3D" id="1.10.530.10">
    <property type="match status" value="1"/>
</dbReference>